<dbReference type="GO" id="GO:0016747">
    <property type="term" value="F:acyltransferase activity, transferring groups other than amino-acyl groups"/>
    <property type="evidence" value="ECO:0007669"/>
    <property type="project" value="InterPro"/>
</dbReference>
<dbReference type="CDD" id="cd04301">
    <property type="entry name" value="NAT_SF"/>
    <property type="match status" value="1"/>
</dbReference>
<dbReference type="InterPro" id="IPR016181">
    <property type="entry name" value="Acyl_CoA_acyltransferase"/>
</dbReference>
<name>A0A1E7KYJ6_9ACTN</name>
<dbReference type="Proteomes" id="UP000176005">
    <property type="component" value="Unassembled WGS sequence"/>
</dbReference>
<reference evidence="4 5" key="1">
    <citation type="journal article" date="2016" name="Front. Microbiol.">
        <title>Comparative Genomics Analysis of Streptomyces Species Reveals Their Adaptation to the Marine Environment and Their Diversity at the Genomic Level.</title>
        <authorList>
            <person name="Tian X."/>
            <person name="Zhang Z."/>
            <person name="Yang T."/>
            <person name="Chen M."/>
            <person name="Li J."/>
            <person name="Chen F."/>
            <person name="Yang J."/>
            <person name="Li W."/>
            <person name="Zhang B."/>
            <person name="Zhang Z."/>
            <person name="Wu J."/>
            <person name="Zhang C."/>
            <person name="Long L."/>
            <person name="Xiao J."/>
        </authorList>
    </citation>
    <scope>NUCLEOTIDE SEQUENCE [LARGE SCALE GENOMIC DNA]</scope>
    <source>
        <strain evidence="4 5">SCSIO 10429</strain>
    </source>
</reference>
<dbReference type="SUPFAM" id="SSF55729">
    <property type="entry name" value="Acyl-CoA N-acyltransferases (Nat)"/>
    <property type="match status" value="1"/>
</dbReference>
<dbReference type="PANTHER" id="PTHR43420">
    <property type="entry name" value="ACETYLTRANSFERASE"/>
    <property type="match status" value="1"/>
</dbReference>
<keyword evidence="5" id="KW-1185">Reference proteome</keyword>
<comment type="caution">
    <text evidence="4">The sequence shown here is derived from an EMBL/GenBank/DDBJ whole genome shotgun (WGS) entry which is preliminary data.</text>
</comment>
<proteinExistence type="predicted"/>
<dbReference type="InterPro" id="IPR000182">
    <property type="entry name" value="GNAT_dom"/>
</dbReference>
<evidence type="ECO:0000259" key="3">
    <source>
        <dbReference type="PROSITE" id="PS51186"/>
    </source>
</evidence>
<dbReference type="RefSeq" id="WP_070019041.1">
    <property type="nucleotide sequence ID" value="NZ_LJGW01000387.1"/>
</dbReference>
<dbReference type="EMBL" id="LJGW01000387">
    <property type="protein sequence ID" value="OEV09028.1"/>
    <property type="molecule type" value="Genomic_DNA"/>
</dbReference>
<accession>A0A1E7KYJ6</accession>
<gene>
    <name evidence="4" type="ORF">AN218_24160</name>
</gene>
<dbReference type="Gene3D" id="3.40.630.30">
    <property type="match status" value="1"/>
</dbReference>
<evidence type="ECO:0000256" key="1">
    <source>
        <dbReference type="ARBA" id="ARBA00022679"/>
    </source>
</evidence>
<dbReference type="PROSITE" id="PS51186">
    <property type="entry name" value="GNAT"/>
    <property type="match status" value="1"/>
</dbReference>
<organism evidence="4 5">
    <name type="scientific">Streptomyces nanshensis</name>
    <dbReference type="NCBI Taxonomy" id="518642"/>
    <lineage>
        <taxon>Bacteria</taxon>
        <taxon>Bacillati</taxon>
        <taxon>Actinomycetota</taxon>
        <taxon>Actinomycetes</taxon>
        <taxon>Kitasatosporales</taxon>
        <taxon>Streptomycetaceae</taxon>
        <taxon>Streptomyces</taxon>
    </lineage>
</organism>
<dbReference type="Pfam" id="PF00583">
    <property type="entry name" value="Acetyltransf_1"/>
    <property type="match status" value="1"/>
</dbReference>
<evidence type="ECO:0000313" key="4">
    <source>
        <dbReference type="EMBL" id="OEV09028.1"/>
    </source>
</evidence>
<evidence type="ECO:0000313" key="5">
    <source>
        <dbReference type="Proteomes" id="UP000176005"/>
    </source>
</evidence>
<feature type="domain" description="N-acetyltransferase" evidence="3">
    <location>
        <begin position="3"/>
        <end position="170"/>
    </location>
</feature>
<dbReference type="InterPro" id="IPR050680">
    <property type="entry name" value="YpeA/RimI_acetyltransf"/>
</dbReference>
<dbReference type="PATRIC" id="fig|518642.10.peg.4399"/>
<keyword evidence="1" id="KW-0808">Transferase</keyword>
<dbReference type="AlphaFoldDB" id="A0A1E7KYJ6"/>
<keyword evidence="2" id="KW-0012">Acyltransferase</keyword>
<sequence>MAYKIRAVVPEDWELLRELRLAALADPAAAVAFNESYGSAASRSDEFWRRRAAQGVEGRLAETFVGEDEENGGRWAGSTTVLDEGECAHLVGVYVRPEHRGTGLAEGLFQAAEEWARGRPFVRRILLHVHEHNPRAEAFYRRMGYERTGRFVDDPKASVLKEYEMARDVLPAGL</sequence>
<evidence type="ECO:0000256" key="2">
    <source>
        <dbReference type="ARBA" id="ARBA00023315"/>
    </source>
</evidence>
<protein>
    <recommendedName>
        <fullName evidence="3">N-acetyltransferase domain-containing protein</fullName>
    </recommendedName>
</protein>